<dbReference type="EMBL" id="KZ825929">
    <property type="protein sequence ID" value="PYH92005.1"/>
    <property type="molecule type" value="Genomic_DNA"/>
</dbReference>
<dbReference type="AlphaFoldDB" id="A0A319D3G2"/>
<dbReference type="Proteomes" id="UP000247810">
    <property type="component" value="Unassembled WGS sequence"/>
</dbReference>
<dbReference type="VEuPathDB" id="FungiDB:BO71DRAFT_330956"/>
<organism evidence="2 3">
    <name type="scientific">Aspergillus ellipticus CBS 707.79</name>
    <dbReference type="NCBI Taxonomy" id="1448320"/>
    <lineage>
        <taxon>Eukaryota</taxon>
        <taxon>Fungi</taxon>
        <taxon>Dikarya</taxon>
        <taxon>Ascomycota</taxon>
        <taxon>Pezizomycotina</taxon>
        <taxon>Eurotiomycetes</taxon>
        <taxon>Eurotiomycetidae</taxon>
        <taxon>Eurotiales</taxon>
        <taxon>Aspergillaceae</taxon>
        <taxon>Aspergillus</taxon>
        <taxon>Aspergillus subgen. Circumdati</taxon>
    </lineage>
</organism>
<gene>
    <name evidence="2" type="ORF">BO71DRAFT_330956</name>
</gene>
<reference evidence="2 3" key="1">
    <citation type="submission" date="2018-02" db="EMBL/GenBank/DDBJ databases">
        <title>The genomes of Aspergillus section Nigri reveals drivers in fungal speciation.</title>
        <authorList>
            <consortium name="DOE Joint Genome Institute"/>
            <person name="Vesth T.C."/>
            <person name="Nybo J."/>
            <person name="Theobald S."/>
            <person name="Brandl J."/>
            <person name="Frisvad J.C."/>
            <person name="Nielsen K.F."/>
            <person name="Lyhne E.K."/>
            <person name="Kogle M.E."/>
            <person name="Kuo A."/>
            <person name="Riley R."/>
            <person name="Clum A."/>
            <person name="Nolan M."/>
            <person name="Lipzen A."/>
            <person name="Salamov A."/>
            <person name="Henrissat B."/>
            <person name="Wiebenga A."/>
            <person name="De vries R.P."/>
            <person name="Grigoriev I.V."/>
            <person name="Mortensen U.H."/>
            <person name="Andersen M.R."/>
            <person name="Baker S.E."/>
        </authorList>
    </citation>
    <scope>NUCLEOTIDE SEQUENCE [LARGE SCALE GENOMIC DNA]</scope>
    <source>
        <strain evidence="2 3">CBS 707.79</strain>
    </source>
</reference>
<accession>A0A319D3G2</accession>
<evidence type="ECO:0000313" key="2">
    <source>
        <dbReference type="EMBL" id="PYH92005.1"/>
    </source>
</evidence>
<feature type="region of interest" description="Disordered" evidence="1">
    <location>
        <begin position="1"/>
        <end position="27"/>
    </location>
</feature>
<proteinExistence type="predicted"/>
<keyword evidence="3" id="KW-1185">Reference proteome</keyword>
<evidence type="ECO:0000256" key="1">
    <source>
        <dbReference type="SAM" id="MobiDB-lite"/>
    </source>
</evidence>
<name>A0A319D3G2_9EURO</name>
<dbReference type="OrthoDB" id="3259529at2759"/>
<protein>
    <submittedName>
        <fullName evidence="2">Uncharacterized protein</fullName>
    </submittedName>
</protein>
<feature type="compositionally biased region" description="Basic and acidic residues" evidence="1">
    <location>
        <begin position="1"/>
        <end position="10"/>
    </location>
</feature>
<sequence>MDNPDADNKDVFISPASHPLAVGDPNEDLQPPEEVAAVMSIFFDNNIQCCFVQEYALIYCGTTRAQRDRVICIRDEQFDHAVDLFSTRSDILAPCGLNPLRFPDLPNHKYPRFKAIGWATFWLLVPGNYCHITVEPENIEWSGLPYPKLPIYVQSAIDSDNQLDLAELIDGMDLSEEWGYENLDLEGDIDTEWLKERVKALKDDEPKPMFIFVTTTPVPRSDIWIDAVRNKQKRMGWKYPVERYASKYRKHGSKDPRLAYRPGL</sequence>
<evidence type="ECO:0000313" key="3">
    <source>
        <dbReference type="Proteomes" id="UP000247810"/>
    </source>
</evidence>